<dbReference type="PATRIC" id="fig|1177179.3.peg.859"/>
<proteinExistence type="predicted"/>
<accession>L0WEB3</accession>
<evidence type="ECO:0000313" key="2">
    <source>
        <dbReference type="EMBL" id="EKF75173.1"/>
    </source>
</evidence>
<keyword evidence="3" id="KW-1185">Reference proteome</keyword>
<dbReference type="InterPro" id="IPR053196">
    <property type="entry name" value="Lipoprotein_YbaY-like"/>
</dbReference>
<dbReference type="InterPro" id="IPR039366">
    <property type="entry name" value="Pilotin"/>
</dbReference>
<dbReference type="RefSeq" id="WP_008928048.1">
    <property type="nucleotide sequence ID" value="NZ_AMRJ01000004.1"/>
</dbReference>
<feature type="chain" id="PRO_5003948600" description="Lipoprotein" evidence="1">
    <location>
        <begin position="18"/>
        <end position="268"/>
    </location>
</feature>
<sequence>MKVIANLQILLLSLLIAACGQPDSPAPEAGQGDSMQTDKSGQLVLSGKVVYRERMAMPEDATVHVSLADVSRADAPARVIAEQVIEQPGQVPVPFTLRYLPEAVKGAHAMDYAVRAEIRDGDDQLLWTTTERHTVKVGESADGKPVTIMVHRVGGVEAAPELSQAAHKAAAAGASFWAVGNEPGWNLAVYPDHLELVTDYGNNRLSVDNPGAVVEQGKTLYHARSDDAELRVEIDKTPCKDDMSGRAYPYQVRVAQGDELFSGCGRDL</sequence>
<dbReference type="PROSITE" id="PS51257">
    <property type="entry name" value="PROKAR_LIPOPROTEIN"/>
    <property type="match status" value="1"/>
</dbReference>
<dbReference type="STRING" id="1177179.A11A3_04315"/>
<dbReference type="PANTHER" id="PTHR38013">
    <property type="entry name" value="GLYCOPROTEIN/POLYSACCHARIDE METABOLISM"/>
    <property type="match status" value="1"/>
</dbReference>
<dbReference type="AlphaFoldDB" id="L0WEB3"/>
<dbReference type="EMBL" id="AMRJ01000004">
    <property type="protein sequence ID" value="EKF75173.1"/>
    <property type="molecule type" value="Genomic_DNA"/>
</dbReference>
<protein>
    <recommendedName>
        <fullName evidence="4">Lipoprotein</fullName>
    </recommendedName>
</protein>
<dbReference type="eggNOG" id="COG3126">
    <property type="taxonomic scope" value="Bacteria"/>
</dbReference>
<feature type="signal peptide" evidence="1">
    <location>
        <begin position="1"/>
        <end position="17"/>
    </location>
</feature>
<evidence type="ECO:0000256" key="1">
    <source>
        <dbReference type="SAM" id="SignalP"/>
    </source>
</evidence>
<evidence type="ECO:0000313" key="3">
    <source>
        <dbReference type="Proteomes" id="UP000010164"/>
    </source>
</evidence>
<dbReference type="PANTHER" id="PTHR38013:SF1">
    <property type="entry name" value="GLYCOPROTEIN_POLYSACCHARIDE METABOLISM"/>
    <property type="match status" value="1"/>
</dbReference>
<dbReference type="Pfam" id="PF09619">
    <property type="entry name" value="YscW"/>
    <property type="match status" value="1"/>
</dbReference>
<organism evidence="2 3">
    <name type="scientific">Alcanivorax hongdengensis A-11-3</name>
    <dbReference type="NCBI Taxonomy" id="1177179"/>
    <lineage>
        <taxon>Bacteria</taxon>
        <taxon>Pseudomonadati</taxon>
        <taxon>Pseudomonadota</taxon>
        <taxon>Gammaproteobacteria</taxon>
        <taxon>Oceanospirillales</taxon>
        <taxon>Alcanivoracaceae</taxon>
        <taxon>Alcanivorax</taxon>
    </lineage>
</organism>
<reference evidence="2 3" key="1">
    <citation type="journal article" date="2012" name="J. Bacteriol.">
        <title>Genome Sequence of the Alkane-Degrading Bacterium Alcanivorax hongdengensis Type Strain A-11-3.</title>
        <authorList>
            <person name="Lai Q."/>
            <person name="Shao Z."/>
        </authorList>
    </citation>
    <scope>NUCLEOTIDE SEQUENCE [LARGE SCALE GENOMIC DNA]</scope>
    <source>
        <strain evidence="2 3">A-11-3</strain>
    </source>
</reference>
<evidence type="ECO:0008006" key="4">
    <source>
        <dbReference type="Google" id="ProtNLM"/>
    </source>
</evidence>
<name>L0WEB3_9GAMM</name>
<dbReference type="eggNOG" id="COG3650">
    <property type="taxonomic scope" value="Bacteria"/>
</dbReference>
<comment type="caution">
    <text evidence="2">The sequence shown here is derived from an EMBL/GenBank/DDBJ whole genome shotgun (WGS) entry which is preliminary data.</text>
</comment>
<dbReference type="Proteomes" id="UP000010164">
    <property type="component" value="Unassembled WGS sequence"/>
</dbReference>
<gene>
    <name evidence="2" type="ORF">A11A3_04315</name>
</gene>
<dbReference type="OrthoDB" id="5348860at2"/>
<keyword evidence="1" id="KW-0732">Signal</keyword>